<keyword evidence="3" id="KW-1185">Reference proteome</keyword>
<evidence type="ECO:0000313" key="2">
    <source>
        <dbReference type="EMBL" id="KFC07220.1"/>
    </source>
</evidence>
<dbReference type="EMBL" id="JMTB01000065">
    <property type="protein sequence ID" value="KFC07220.1"/>
    <property type="molecule type" value="Genomic_DNA"/>
</dbReference>
<protein>
    <submittedName>
        <fullName evidence="2">Core protein</fullName>
    </submittedName>
</protein>
<dbReference type="AlphaFoldDB" id="A0A085AAH5"/>
<dbReference type="Proteomes" id="UP000028630">
    <property type="component" value="Unassembled WGS sequence"/>
</dbReference>
<dbReference type="InterPro" id="IPR001826">
    <property type="entry name" value="RHS"/>
</dbReference>
<feature type="domain" description="RHS protein conserved region" evidence="1">
    <location>
        <begin position="19"/>
        <end position="54"/>
    </location>
</feature>
<accession>A0A085AAH5</accession>
<organism evidence="2 3">
    <name type="scientific">Trabulsiella guamensis ATCC 49490</name>
    <dbReference type="NCBI Taxonomy" id="1005994"/>
    <lineage>
        <taxon>Bacteria</taxon>
        <taxon>Pseudomonadati</taxon>
        <taxon>Pseudomonadota</taxon>
        <taxon>Gammaproteobacteria</taxon>
        <taxon>Enterobacterales</taxon>
        <taxon>Enterobacteriaceae</taxon>
        <taxon>Trabulsiella</taxon>
    </lineage>
</organism>
<dbReference type="PRINTS" id="PR00394">
    <property type="entry name" value="RHSPROTEIN"/>
</dbReference>
<evidence type="ECO:0000259" key="1">
    <source>
        <dbReference type="Pfam" id="PF03527"/>
    </source>
</evidence>
<comment type="caution">
    <text evidence="2">The sequence shown here is derived from an EMBL/GenBank/DDBJ whole genome shotgun (WGS) entry which is preliminary data.</text>
</comment>
<proteinExistence type="predicted"/>
<name>A0A085AAH5_9ENTR</name>
<dbReference type="Pfam" id="PF03527">
    <property type="entry name" value="RHS"/>
    <property type="match status" value="1"/>
</dbReference>
<dbReference type="eggNOG" id="COG3209">
    <property type="taxonomic scope" value="Bacteria"/>
</dbReference>
<evidence type="ECO:0000313" key="3">
    <source>
        <dbReference type="Proteomes" id="UP000028630"/>
    </source>
</evidence>
<gene>
    <name evidence="2" type="ORF">GTGU_01995</name>
</gene>
<sequence length="67" mass="8106">MEQIKIQMEQEHMALRKTHLYHCDHRGLPLALIQTDGRIAWSAEYDEFYHFRKERSNMEMITLTIIS</sequence>
<reference evidence="3" key="1">
    <citation type="submission" date="2014-05" db="EMBL/GenBank/DDBJ databases">
        <title>ATOL: Assembling a taxonomically balanced genome-scale reconstruction of the evolutionary history of the Enterobacteriaceae.</title>
        <authorList>
            <person name="Plunkett G. III"/>
            <person name="Neeno-Eckwall E.C."/>
            <person name="Glasner J.D."/>
            <person name="Perna N.T."/>
        </authorList>
    </citation>
    <scope>NUCLEOTIDE SEQUENCE [LARGE SCALE GENOMIC DNA]</scope>
    <source>
        <strain evidence="3">ATCC 49490</strain>
    </source>
</reference>